<sequence length="104" mass="12158">MKRKQLHLPTRRSRSNALRDKLKLLLEEILLWMDMNMFGDLFPSLHVAAVIMHGVIVVIVFYRFPRRILIGENVPGVFIDKQIMLNAINDQDNPTELENQNAFE</sequence>
<organism evidence="2 3">
    <name type="scientific">Stylonychia lemnae</name>
    <name type="common">Ciliate</name>
    <dbReference type="NCBI Taxonomy" id="5949"/>
    <lineage>
        <taxon>Eukaryota</taxon>
        <taxon>Sar</taxon>
        <taxon>Alveolata</taxon>
        <taxon>Ciliophora</taxon>
        <taxon>Intramacronucleata</taxon>
        <taxon>Spirotrichea</taxon>
        <taxon>Stichotrichia</taxon>
        <taxon>Sporadotrichida</taxon>
        <taxon>Oxytrichidae</taxon>
        <taxon>Stylonychinae</taxon>
        <taxon>Stylonychia</taxon>
    </lineage>
</organism>
<dbReference type="EMBL" id="CCKQ01006061">
    <property type="protein sequence ID" value="CDW77352.1"/>
    <property type="molecule type" value="Genomic_DNA"/>
</dbReference>
<name>A0A078A726_STYLE</name>
<reference evidence="2 3" key="1">
    <citation type="submission" date="2014-06" db="EMBL/GenBank/DDBJ databases">
        <authorList>
            <person name="Swart Estienne"/>
        </authorList>
    </citation>
    <scope>NUCLEOTIDE SEQUENCE [LARGE SCALE GENOMIC DNA]</scope>
    <source>
        <strain evidence="2 3">130c</strain>
    </source>
</reference>
<accession>A0A078A726</accession>
<protein>
    <submittedName>
        <fullName evidence="2">Uncharacterized protein</fullName>
    </submittedName>
</protein>
<evidence type="ECO:0000313" key="3">
    <source>
        <dbReference type="Proteomes" id="UP000039865"/>
    </source>
</evidence>
<evidence type="ECO:0000313" key="2">
    <source>
        <dbReference type="EMBL" id="CDW77352.1"/>
    </source>
</evidence>
<keyword evidence="1" id="KW-0812">Transmembrane</keyword>
<keyword evidence="1" id="KW-1133">Transmembrane helix</keyword>
<dbReference type="AlphaFoldDB" id="A0A078A726"/>
<dbReference type="Proteomes" id="UP000039865">
    <property type="component" value="Unassembled WGS sequence"/>
</dbReference>
<keyword evidence="1" id="KW-0472">Membrane</keyword>
<proteinExistence type="predicted"/>
<dbReference type="InParanoid" id="A0A078A726"/>
<feature type="transmembrane region" description="Helical" evidence="1">
    <location>
        <begin position="45"/>
        <end position="64"/>
    </location>
</feature>
<keyword evidence="3" id="KW-1185">Reference proteome</keyword>
<gene>
    <name evidence="2" type="primary">Contig15268.g16265</name>
    <name evidence="2" type="ORF">STYLEM_6312</name>
</gene>
<evidence type="ECO:0000256" key="1">
    <source>
        <dbReference type="SAM" id="Phobius"/>
    </source>
</evidence>